<dbReference type="Proteomes" id="UP000184465">
    <property type="component" value="Unassembled WGS sequence"/>
</dbReference>
<dbReference type="InterPro" id="IPR023885">
    <property type="entry name" value="4Fe4S-binding_SPASM_dom"/>
</dbReference>
<evidence type="ECO:0000256" key="3">
    <source>
        <dbReference type="ARBA" id="ARBA00023004"/>
    </source>
</evidence>
<evidence type="ECO:0000256" key="1">
    <source>
        <dbReference type="ARBA" id="ARBA00022691"/>
    </source>
</evidence>
<dbReference type="GO" id="GO:0051536">
    <property type="term" value="F:iron-sulfur cluster binding"/>
    <property type="evidence" value="ECO:0007669"/>
    <property type="project" value="UniProtKB-KW"/>
</dbReference>
<dbReference type="EMBL" id="FRAG01000013">
    <property type="protein sequence ID" value="SHJ87797.1"/>
    <property type="molecule type" value="Genomic_DNA"/>
</dbReference>
<organism evidence="6 7">
    <name type="scientific">Paramaledivibacter caminithermalis (strain DSM 15212 / CIP 107654 / DViRD3)</name>
    <name type="common">Clostridium caminithermale</name>
    <dbReference type="NCBI Taxonomy" id="1121301"/>
    <lineage>
        <taxon>Bacteria</taxon>
        <taxon>Bacillati</taxon>
        <taxon>Bacillota</taxon>
        <taxon>Clostridia</taxon>
        <taxon>Peptostreptococcales</taxon>
        <taxon>Caminicellaceae</taxon>
        <taxon>Paramaledivibacter</taxon>
    </lineage>
</organism>
<feature type="domain" description="Radical SAM core" evidence="5">
    <location>
        <begin position="104"/>
        <end position="344"/>
    </location>
</feature>
<dbReference type="OrthoDB" id="9808591at2"/>
<dbReference type="RefSeq" id="WP_073148421.1">
    <property type="nucleotide sequence ID" value="NZ_FRAG01000013.1"/>
</dbReference>
<dbReference type="PANTHER" id="PTHR11228:SF7">
    <property type="entry name" value="PQQA PEPTIDE CYCLASE"/>
    <property type="match status" value="1"/>
</dbReference>
<dbReference type="GO" id="GO:0003824">
    <property type="term" value="F:catalytic activity"/>
    <property type="evidence" value="ECO:0007669"/>
    <property type="project" value="InterPro"/>
</dbReference>
<dbReference type="GO" id="GO:0046872">
    <property type="term" value="F:metal ion binding"/>
    <property type="evidence" value="ECO:0007669"/>
    <property type="project" value="UniProtKB-KW"/>
</dbReference>
<dbReference type="InterPro" id="IPR013785">
    <property type="entry name" value="Aldolase_TIM"/>
</dbReference>
<dbReference type="Pfam" id="PF13186">
    <property type="entry name" value="SPASM"/>
    <property type="match status" value="1"/>
</dbReference>
<gene>
    <name evidence="6" type="ORF">SAMN02745912_01448</name>
</gene>
<evidence type="ECO:0000313" key="7">
    <source>
        <dbReference type="Proteomes" id="UP000184465"/>
    </source>
</evidence>
<dbReference type="SFLD" id="SFLDS00029">
    <property type="entry name" value="Radical_SAM"/>
    <property type="match status" value="1"/>
</dbReference>
<dbReference type="SUPFAM" id="SSF102114">
    <property type="entry name" value="Radical SAM enzymes"/>
    <property type="match status" value="1"/>
</dbReference>
<evidence type="ECO:0000313" key="6">
    <source>
        <dbReference type="EMBL" id="SHJ87797.1"/>
    </source>
</evidence>
<protein>
    <submittedName>
        <fullName evidence="6">Radical SAM additional 4Fe4S-binding SPASM domain-containing protein</fullName>
    </submittedName>
</protein>
<dbReference type="Gene3D" id="3.20.20.70">
    <property type="entry name" value="Aldolase class I"/>
    <property type="match status" value="1"/>
</dbReference>
<keyword evidence="3" id="KW-0408">Iron</keyword>
<evidence type="ECO:0000256" key="4">
    <source>
        <dbReference type="ARBA" id="ARBA00023014"/>
    </source>
</evidence>
<evidence type="ECO:0000259" key="5">
    <source>
        <dbReference type="PROSITE" id="PS51918"/>
    </source>
</evidence>
<dbReference type="PROSITE" id="PS51918">
    <property type="entry name" value="RADICAL_SAM"/>
    <property type="match status" value="1"/>
</dbReference>
<dbReference type="Pfam" id="PF04055">
    <property type="entry name" value="Radical_SAM"/>
    <property type="match status" value="1"/>
</dbReference>
<dbReference type="InterPro" id="IPR050377">
    <property type="entry name" value="Radical_SAM_PqqE_MftC-like"/>
</dbReference>
<dbReference type="InterPro" id="IPR007197">
    <property type="entry name" value="rSAM"/>
</dbReference>
<dbReference type="InterPro" id="IPR006638">
    <property type="entry name" value="Elp3/MiaA/NifB-like_rSAM"/>
</dbReference>
<dbReference type="NCBIfam" id="TIGR04085">
    <property type="entry name" value="rSAM_more_4Fe4S"/>
    <property type="match status" value="1"/>
</dbReference>
<dbReference type="STRING" id="1121301.SAMN02745912_01448"/>
<dbReference type="SFLD" id="SFLDG01067">
    <property type="entry name" value="SPASM/twitch_domain_containing"/>
    <property type="match status" value="1"/>
</dbReference>
<sequence length="463" mass="54520">MHAVLYKNSQNEFVILDAYFKGRWSADKESLIIYLNYLDLREKYNERDQHIFKKALGDKCLQYDISLKKTQEILNFIYKENMPRLCNYDPIFILNMLDKKENGIITPPTPIIEVTPYCNYGCTWCYIPPRNIDSKLFYRKDELQKNVIDPMLEEFGLLEWCLTGGEPNIEKEKTMEIANLIKERSLAILGRKPVSIYLLTNGYNLEKYAEDYKKAGINCYQVSLTSPIREHENLLRKPKKGIDSFEHAVAGLRKIVSLGMRAEINMIVQPMGVHDANNLHDIDKMFELAKEIGVKMLRIIPAVPCGTAKENHIWMSKKEYDIVRNYVREGRKKVSNMEIDCPIDQEIEKDREIFCRAGTLWVYVNFKGEVYPCNNIQDRESICWDKTIKEDKLTDIWRNSKLLNFMRDYNVKSINEECMECSYRVECVGECRALAWSRYRTYNLNMKPEVCFKDLNIEEFRGY</sequence>
<dbReference type="AlphaFoldDB" id="A0A1M6MWF5"/>
<dbReference type="PANTHER" id="PTHR11228">
    <property type="entry name" value="RADICAL SAM DOMAIN PROTEIN"/>
    <property type="match status" value="1"/>
</dbReference>
<keyword evidence="2" id="KW-0479">Metal-binding</keyword>
<keyword evidence="4" id="KW-0411">Iron-sulfur</keyword>
<keyword evidence="7" id="KW-1185">Reference proteome</keyword>
<dbReference type="CDD" id="cd01335">
    <property type="entry name" value="Radical_SAM"/>
    <property type="match status" value="1"/>
</dbReference>
<reference evidence="6 7" key="1">
    <citation type="submission" date="2016-11" db="EMBL/GenBank/DDBJ databases">
        <authorList>
            <person name="Jaros S."/>
            <person name="Januszkiewicz K."/>
            <person name="Wedrychowicz H."/>
        </authorList>
    </citation>
    <scope>NUCLEOTIDE SEQUENCE [LARGE SCALE GENOMIC DNA]</scope>
    <source>
        <strain evidence="6 7">DSM 15212</strain>
    </source>
</reference>
<accession>A0A1M6MWF5</accession>
<proteinExistence type="predicted"/>
<dbReference type="InterPro" id="IPR058240">
    <property type="entry name" value="rSAM_sf"/>
</dbReference>
<keyword evidence="1" id="KW-0949">S-adenosyl-L-methionine</keyword>
<name>A0A1M6MWF5_PARC5</name>
<evidence type="ECO:0000256" key="2">
    <source>
        <dbReference type="ARBA" id="ARBA00022723"/>
    </source>
</evidence>
<dbReference type="SMART" id="SM00729">
    <property type="entry name" value="Elp3"/>
    <property type="match status" value="1"/>
</dbReference>